<name>A0AAP0DG14_9ASTR</name>
<protein>
    <submittedName>
        <fullName evidence="1">Uncharacterized protein</fullName>
    </submittedName>
</protein>
<accession>A0AAP0DG14</accession>
<keyword evidence="2" id="KW-1185">Reference proteome</keyword>
<reference evidence="1 2" key="1">
    <citation type="submission" date="2024-04" db="EMBL/GenBank/DDBJ databases">
        <title>The reference genome of an endangered Asteraceae, Deinandra increscens subsp. villosa, native to the Central Coast of California.</title>
        <authorList>
            <person name="Guilliams M."/>
            <person name="Hasenstab-Lehman K."/>
            <person name="Meyer R."/>
            <person name="Mcevoy S."/>
        </authorList>
    </citation>
    <scope>NUCLEOTIDE SEQUENCE [LARGE SCALE GENOMIC DNA]</scope>
    <source>
        <tissue evidence="1">Leaf</tissue>
    </source>
</reference>
<proteinExistence type="predicted"/>
<dbReference type="Proteomes" id="UP001408789">
    <property type="component" value="Unassembled WGS sequence"/>
</dbReference>
<dbReference type="PANTHER" id="PTHR34956">
    <property type="entry name" value="OS05G0397300 PROTEIN"/>
    <property type="match status" value="1"/>
</dbReference>
<organism evidence="1 2">
    <name type="scientific">Deinandra increscens subsp. villosa</name>
    <dbReference type="NCBI Taxonomy" id="3103831"/>
    <lineage>
        <taxon>Eukaryota</taxon>
        <taxon>Viridiplantae</taxon>
        <taxon>Streptophyta</taxon>
        <taxon>Embryophyta</taxon>
        <taxon>Tracheophyta</taxon>
        <taxon>Spermatophyta</taxon>
        <taxon>Magnoliopsida</taxon>
        <taxon>eudicotyledons</taxon>
        <taxon>Gunneridae</taxon>
        <taxon>Pentapetalae</taxon>
        <taxon>asterids</taxon>
        <taxon>campanulids</taxon>
        <taxon>Asterales</taxon>
        <taxon>Asteraceae</taxon>
        <taxon>Asteroideae</taxon>
        <taxon>Heliantheae alliance</taxon>
        <taxon>Madieae</taxon>
        <taxon>Madiinae</taxon>
        <taxon>Deinandra</taxon>
    </lineage>
</organism>
<comment type="caution">
    <text evidence="1">The sequence shown here is derived from an EMBL/GenBank/DDBJ whole genome shotgun (WGS) entry which is preliminary data.</text>
</comment>
<dbReference type="PANTHER" id="PTHR34956:SF1">
    <property type="entry name" value="DUF4005 DOMAIN-CONTAINING PROTEIN"/>
    <property type="match status" value="1"/>
</dbReference>
<evidence type="ECO:0000313" key="1">
    <source>
        <dbReference type="EMBL" id="KAK9074485.1"/>
    </source>
</evidence>
<sequence>MDSPTFEDTAFHAELTRQILTLIMDDEDETCARQSVKGGSENPTRLVVCHGSVTSGGYFSWSESGRSNVEVPGWMERLWAANGGVGTGVFIPRVAEAATVKSRRRRRNKARKNGVNYGGIFRIHG</sequence>
<evidence type="ECO:0000313" key="2">
    <source>
        <dbReference type="Proteomes" id="UP001408789"/>
    </source>
</evidence>
<dbReference type="EMBL" id="JBCNJP010000008">
    <property type="protein sequence ID" value="KAK9074485.1"/>
    <property type="molecule type" value="Genomic_DNA"/>
</dbReference>
<dbReference type="AlphaFoldDB" id="A0AAP0DG14"/>
<gene>
    <name evidence="1" type="ORF">SSX86_007083</name>
</gene>